<evidence type="ECO:0000313" key="7">
    <source>
        <dbReference type="EMBL" id="ORZ25425.1"/>
    </source>
</evidence>
<dbReference type="SUPFAM" id="SSF57716">
    <property type="entry name" value="Glucocorticoid receptor-like (DNA-binding domain)"/>
    <property type="match status" value="1"/>
</dbReference>
<dbReference type="STRING" id="90262.A0A1X2J0X4"/>
<gene>
    <name evidence="7" type="ORF">BCR42DRAFT_400133</name>
</gene>
<evidence type="ECO:0000256" key="5">
    <source>
        <dbReference type="SAM" id="MobiDB-lite"/>
    </source>
</evidence>
<evidence type="ECO:0000313" key="8">
    <source>
        <dbReference type="Proteomes" id="UP000193560"/>
    </source>
</evidence>
<feature type="compositionally biased region" description="Low complexity" evidence="5">
    <location>
        <begin position="214"/>
        <end position="238"/>
    </location>
</feature>
<dbReference type="EMBL" id="MCGE01000001">
    <property type="protein sequence ID" value="ORZ25425.1"/>
    <property type="molecule type" value="Genomic_DNA"/>
</dbReference>
<keyword evidence="3" id="KW-0862">Zinc</keyword>
<dbReference type="InterPro" id="IPR013088">
    <property type="entry name" value="Znf_NHR/GATA"/>
</dbReference>
<evidence type="ECO:0000259" key="6">
    <source>
        <dbReference type="PROSITE" id="PS50114"/>
    </source>
</evidence>
<protein>
    <recommendedName>
        <fullName evidence="6">GATA-type domain-containing protein</fullName>
    </recommendedName>
</protein>
<dbReference type="CDD" id="cd00202">
    <property type="entry name" value="ZnF_GATA"/>
    <property type="match status" value="1"/>
</dbReference>
<keyword evidence="8" id="KW-1185">Reference proteome</keyword>
<dbReference type="PANTHER" id="PTHR45658">
    <property type="entry name" value="GATA TRANSCRIPTION FACTOR"/>
    <property type="match status" value="1"/>
</dbReference>
<feature type="region of interest" description="Disordered" evidence="5">
    <location>
        <begin position="261"/>
        <end position="280"/>
    </location>
</feature>
<accession>A0A1X2J0X4</accession>
<keyword evidence="2 4" id="KW-0863">Zinc-finger</keyword>
<dbReference type="SMART" id="SM00401">
    <property type="entry name" value="ZnF_GATA"/>
    <property type="match status" value="1"/>
</dbReference>
<feature type="compositionally biased region" description="Basic residues" evidence="5">
    <location>
        <begin position="386"/>
        <end position="398"/>
    </location>
</feature>
<dbReference type="PANTHER" id="PTHR45658:SF18">
    <property type="entry name" value="PROTEIN GAT2"/>
    <property type="match status" value="1"/>
</dbReference>
<keyword evidence="1" id="KW-0479">Metal-binding</keyword>
<proteinExistence type="predicted"/>
<dbReference type="InterPro" id="IPR051140">
    <property type="entry name" value="GATA_TF"/>
</dbReference>
<dbReference type="Pfam" id="PF00320">
    <property type="entry name" value="GATA"/>
    <property type="match status" value="1"/>
</dbReference>
<dbReference type="GO" id="GO:0008270">
    <property type="term" value="F:zinc ion binding"/>
    <property type="evidence" value="ECO:0007669"/>
    <property type="project" value="UniProtKB-KW"/>
</dbReference>
<comment type="caution">
    <text evidence="7">The sequence shown here is derived from an EMBL/GenBank/DDBJ whole genome shotgun (WGS) entry which is preliminary data.</text>
</comment>
<dbReference type="PROSITE" id="PS50114">
    <property type="entry name" value="GATA_ZN_FINGER_2"/>
    <property type="match status" value="1"/>
</dbReference>
<feature type="region of interest" description="Disordered" evidence="5">
    <location>
        <begin position="203"/>
        <end position="238"/>
    </location>
</feature>
<dbReference type="GO" id="GO:0043565">
    <property type="term" value="F:sequence-specific DNA binding"/>
    <property type="evidence" value="ECO:0007669"/>
    <property type="project" value="InterPro"/>
</dbReference>
<organism evidence="7 8">
    <name type="scientific">Absidia repens</name>
    <dbReference type="NCBI Taxonomy" id="90262"/>
    <lineage>
        <taxon>Eukaryota</taxon>
        <taxon>Fungi</taxon>
        <taxon>Fungi incertae sedis</taxon>
        <taxon>Mucoromycota</taxon>
        <taxon>Mucoromycotina</taxon>
        <taxon>Mucoromycetes</taxon>
        <taxon>Mucorales</taxon>
        <taxon>Cunninghamellaceae</taxon>
        <taxon>Absidia</taxon>
    </lineage>
</organism>
<dbReference type="Proteomes" id="UP000193560">
    <property type="component" value="Unassembled WGS sequence"/>
</dbReference>
<dbReference type="InterPro" id="IPR000679">
    <property type="entry name" value="Znf_GATA"/>
</dbReference>
<reference evidence="7 8" key="1">
    <citation type="submission" date="2016-07" db="EMBL/GenBank/DDBJ databases">
        <title>Pervasive Adenine N6-methylation of Active Genes in Fungi.</title>
        <authorList>
            <consortium name="DOE Joint Genome Institute"/>
            <person name="Mondo S.J."/>
            <person name="Dannebaum R.O."/>
            <person name="Kuo R.C."/>
            <person name="Labutti K."/>
            <person name="Haridas S."/>
            <person name="Kuo A."/>
            <person name="Salamov A."/>
            <person name="Ahrendt S.R."/>
            <person name="Lipzen A."/>
            <person name="Sullivan W."/>
            <person name="Andreopoulos W.B."/>
            <person name="Clum A."/>
            <person name="Lindquist E."/>
            <person name="Daum C."/>
            <person name="Ramamoorthy G.K."/>
            <person name="Gryganskyi A."/>
            <person name="Culley D."/>
            <person name="Magnuson J.K."/>
            <person name="James T.Y."/>
            <person name="O'Malley M.A."/>
            <person name="Stajich J.E."/>
            <person name="Spatafora J.W."/>
            <person name="Visel A."/>
            <person name="Grigoriev I.V."/>
        </authorList>
    </citation>
    <scope>NUCLEOTIDE SEQUENCE [LARGE SCALE GENOMIC DNA]</scope>
    <source>
        <strain evidence="7 8">NRRL 1336</strain>
    </source>
</reference>
<evidence type="ECO:0000256" key="4">
    <source>
        <dbReference type="PROSITE-ProRule" id="PRU00094"/>
    </source>
</evidence>
<dbReference type="AlphaFoldDB" id="A0A1X2J0X4"/>
<sequence>MADATCFWSLLSLQNLDFIHVSPTMGSRTVFSGSDTTIENLLLHHSLLDFIHPDERLLAKQDLSTFLQRKTLAGAVTRCRLRSFASIAKSGYPFQLDDDKVSTWDIVDMVMYIVTEGVVLAFFHNQDNCQKHSTCGESYFTPKDAGRLLTTLQAYQPLGSAFVTAPTSNSSSTNNDNSSDTVDRVLQLYDKCSKRRLLSWPPSDQYYNPEDGQHSTSSSPSSLLLQESSSSASSAQQTHQYHPSIYKSSCMQHIHSQSVIPYPVSPSSTNASSTIQADSTSPSHCQLERIVISYGCIIFYSFQINQHTSTRPFQHHRSTRDCDAQGAIDLPHLSDYRKLPEISLPSITSNNNNNINGSYSMSTNTSVPPIESQHYSHPHLQPPPQHRQHRQHRHHHHHQYYVSPPLYQHQKQVKRCVRCKTSDSPEWRRGPTGHKTLCNACGLRYSRLMSKKHSVNNKAVPRRYS</sequence>
<evidence type="ECO:0000256" key="3">
    <source>
        <dbReference type="ARBA" id="ARBA00022833"/>
    </source>
</evidence>
<dbReference type="GO" id="GO:0006355">
    <property type="term" value="P:regulation of DNA-templated transcription"/>
    <property type="evidence" value="ECO:0007669"/>
    <property type="project" value="InterPro"/>
</dbReference>
<dbReference type="OrthoDB" id="2162994at2759"/>
<evidence type="ECO:0000256" key="1">
    <source>
        <dbReference type="ARBA" id="ARBA00022723"/>
    </source>
</evidence>
<name>A0A1X2J0X4_9FUNG</name>
<dbReference type="Gene3D" id="3.30.50.10">
    <property type="entry name" value="Erythroid Transcription Factor GATA-1, subunit A"/>
    <property type="match status" value="1"/>
</dbReference>
<evidence type="ECO:0000256" key="2">
    <source>
        <dbReference type="ARBA" id="ARBA00022771"/>
    </source>
</evidence>
<feature type="region of interest" description="Disordered" evidence="5">
    <location>
        <begin position="359"/>
        <end position="398"/>
    </location>
</feature>
<feature type="domain" description="GATA-type" evidence="6">
    <location>
        <begin position="410"/>
        <end position="445"/>
    </location>
</feature>